<dbReference type="PANTHER" id="PTHR40078">
    <property type="entry name" value="INTEGRAL MEMBRANE PROTEIN-RELATED"/>
    <property type="match status" value="1"/>
</dbReference>
<name>A0ABV6LU13_9BACI</name>
<feature type="transmembrane region" description="Helical" evidence="1">
    <location>
        <begin position="7"/>
        <end position="30"/>
    </location>
</feature>
<dbReference type="Pfam" id="PF19700">
    <property type="entry name" value="DUF6198"/>
    <property type="match status" value="1"/>
</dbReference>
<organism evidence="2 3">
    <name type="scientific">Pontibacillus salicampi</name>
    <dbReference type="NCBI Taxonomy" id="1449801"/>
    <lineage>
        <taxon>Bacteria</taxon>
        <taxon>Bacillati</taxon>
        <taxon>Bacillota</taxon>
        <taxon>Bacilli</taxon>
        <taxon>Bacillales</taxon>
        <taxon>Bacillaceae</taxon>
        <taxon>Pontibacillus</taxon>
    </lineage>
</organism>
<keyword evidence="1" id="KW-0472">Membrane</keyword>
<gene>
    <name evidence="2" type="ORF">ACFFGV_20145</name>
</gene>
<dbReference type="EMBL" id="JBHLTP010000023">
    <property type="protein sequence ID" value="MFC0525892.1"/>
    <property type="molecule type" value="Genomic_DNA"/>
</dbReference>
<feature type="transmembrane region" description="Helical" evidence="1">
    <location>
        <begin position="147"/>
        <end position="167"/>
    </location>
</feature>
<dbReference type="InterPro" id="IPR038750">
    <property type="entry name" value="YczE/YyaS-like"/>
</dbReference>
<keyword evidence="1" id="KW-1133">Transmembrane helix</keyword>
<feature type="transmembrane region" description="Helical" evidence="1">
    <location>
        <begin position="72"/>
        <end position="91"/>
    </location>
</feature>
<keyword evidence="1" id="KW-0812">Transmembrane</keyword>
<accession>A0ABV6LU13</accession>
<evidence type="ECO:0000256" key="1">
    <source>
        <dbReference type="SAM" id="Phobius"/>
    </source>
</evidence>
<dbReference type="Proteomes" id="UP001589836">
    <property type="component" value="Unassembled WGS sequence"/>
</dbReference>
<proteinExistence type="predicted"/>
<protein>
    <submittedName>
        <fullName evidence="2">YitT family protein</fullName>
    </submittedName>
</protein>
<reference evidence="2 3" key="1">
    <citation type="submission" date="2024-09" db="EMBL/GenBank/DDBJ databases">
        <authorList>
            <person name="Sun Q."/>
            <person name="Mori K."/>
        </authorList>
    </citation>
    <scope>NUCLEOTIDE SEQUENCE [LARGE SCALE GENOMIC DNA]</scope>
    <source>
        <strain evidence="2 3">NCAIM B.02529</strain>
    </source>
</reference>
<feature type="transmembrane region" description="Helical" evidence="1">
    <location>
        <begin position="103"/>
        <end position="126"/>
    </location>
</feature>
<evidence type="ECO:0000313" key="2">
    <source>
        <dbReference type="EMBL" id="MFC0525892.1"/>
    </source>
</evidence>
<comment type="caution">
    <text evidence="2">The sequence shown here is derived from an EMBL/GenBank/DDBJ whole genome shotgun (WGS) entry which is preliminary data.</text>
</comment>
<sequence length="213" mass="23568">MSYRIFIYILGIVTNFFGVALVINAMVGAGFWQSLFIGLSDIFGLTVGFWNGATQLVLIFINSWLIRKSPEFLALIPLVLESLALDFWLEIGFAQVNLVGAPLVLRLLLMLLGIVFIGIGIALYLFPQLPRSPIIQVTIVISHRFEISLRFAQTLIAIVVATAALMIGGPVGIGTVALTMFSGVSIQYFYSSLYLTYRRFLPSQNKEIVTSRI</sequence>
<feature type="transmembrane region" description="Helical" evidence="1">
    <location>
        <begin position="42"/>
        <end position="65"/>
    </location>
</feature>
<feature type="transmembrane region" description="Helical" evidence="1">
    <location>
        <begin position="173"/>
        <end position="197"/>
    </location>
</feature>
<evidence type="ECO:0000313" key="3">
    <source>
        <dbReference type="Proteomes" id="UP001589836"/>
    </source>
</evidence>
<dbReference type="PANTHER" id="PTHR40078:SF1">
    <property type="entry name" value="INTEGRAL MEMBRANE PROTEIN"/>
    <property type="match status" value="1"/>
</dbReference>
<keyword evidence="3" id="KW-1185">Reference proteome</keyword>
<dbReference type="RefSeq" id="WP_377351692.1">
    <property type="nucleotide sequence ID" value="NZ_JBHLTP010000023.1"/>
</dbReference>